<evidence type="ECO:0000256" key="1">
    <source>
        <dbReference type="ARBA" id="ARBA00009437"/>
    </source>
</evidence>
<comment type="similarity">
    <text evidence="1">Belongs to the LysR transcriptional regulatory family.</text>
</comment>
<evidence type="ECO:0000256" key="3">
    <source>
        <dbReference type="ARBA" id="ARBA00023125"/>
    </source>
</evidence>
<dbReference type="FunFam" id="1.10.10.10:FF:000001">
    <property type="entry name" value="LysR family transcriptional regulator"/>
    <property type="match status" value="1"/>
</dbReference>
<comment type="caution">
    <text evidence="5">The sequence shown here is derived from an EMBL/GenBank/DDBJ whole genome shotgun (WGS) entry which is preliminary data.</text>
</comment>
<dbReference type="CDD" id="cd08422">
    <property type="entry name" value="PBP2_CrgA_like"/>
    <property type="match status" value="1"/>
</dbReference>
<gene>
    <name evidence="5" type="ORF">WT44_00095</name>
</gene>
<dbReference type="GO" id="GO:0043565">
    <property type="term" value="F:sequence-specific DNA binding"/>
    <property type="evidence" value="ECO:0007669"/>
    <property type="project" value="TreeGrafter"/>
</dbReference>
<dbReference type="GO" id="GO:0006351">
    <property type="term" value="P:DNA-templated transcription"/>
    <property type="evidence" value="ECO:0007669"/>
    <property type="project" value="TreeGrafter"/>
</dbReference>
<dbReference type="InterPro" id="IPR036388">
    <property type="entry name" value="WH-like_DNA-bd_sf"/>
</dbReference>
<accession>A0A125IN49</accession>
<reference evidence="5 6" key="1">
    <citation type="submission" date="2015-11" db="EMBL/GenBank/DDBJ databases">
        <title>Expanding the genomic diversity of Burkholderia species for the development of highly accurate diagnostics.</title>
        <authorList>
            <person name="Sahl J."/>
            <person name="Keim P."/>
            <person name="Wagner D."/>
        </authorList>
    </citation>
    <scope>NUCLEOTIDE SEQUENCE [LARGE SCALE GENOMIC DNA]</scope>
    <source>
        <strain evidence="5 6">MSMB1960WGS</strain>
    </source>
</reference>
<dbReference type="RefSeq" id="WP_059809141.1">
    <property type="nucleotide sequence ID" value="NZ_CP156686.1"/>
</dbReference>
<dbReference type="GeneID" id="93057184"/>
<name>A0A125IN49_9BURK</name>
<dbReference type="Gene3D" id="3.40.190.290">
    <property type="match status" value="1"/>
</dbReference>
<proteinExistence type="inferred from homology"/>
<dbReference type="SUPFAM" id="SSF53850">
    <property type="entry name" value="Periplasmic binding protein-like II"/>
    <property type="match status" value="1"/>
</dbReference>
<protein>
    <submittedName>
        <fullName evidence="5">LysR family transcriptional regulator</fullName>
    </submittedName>
</protein>
<organism evidence="5">
    <name type="scientific">Burkholderia stagnalis</name>
    <dbReference type="NCBI Taxonomy" id="1503054"/>
    <lineage>
        <taxon>Bacteria</taxon>
        <taxon>Pseudomonadati</taxon>
        <taxon>Pseudomonadota</taxon>
        <taxon>Betaproteobacteria</taxon>
        <taxon>Burkholderiales</taxon>
        <taxon>Burkholderiaceae</taxon>
        <taxon>Burkholderia</taxon>
        <taxon>Burkholderia cepacia complex</taxon>
    </lineage>
</organism>
<dbReference type="Pfam" id="PF00126">
    <property type="entry name" value="HTH_1"/>
    <property type="match status" value="1"/>
</dbReference>
<dbReference type="GO" id="GO:0003700">
    <property type="term" value="F:DNA-binding transcription factor activity"/>
    <property type="evidence" value="ECO:0007669"/>
    <property type="project" value="InterPro"/>
</dbReference>
<evidence type="ECO:0000313" key="6">
    <source>
        <dbReference type="Proteomes" id="UP000068603"/>
    </source>
</evidence>
<dbReference type="PANTHER" id="PTHR30537">
    <property type="entry name" value="HTH-TYPE TRANSCRIPTIONAL REGULATOR"/>
    <property type="match status" value="1"/>
</dbReference>
<dbReference type="PANTHER" id="PTHR30537:SF5">
    <property type="entry name" value="HTH-TYPE TRANSCRIPTIONAL ACTIVATOR TTDR-RELATED"/>
    <property type="match status" value="1"/>
</dbReference>
<evidence type="ECO:0000313" key="5">
    <source>
        <dbReference type="EMBL" id="KWA66283.1"/>
    </source>
</evidence>
<dbReference type="SUPFAM" id="SSF46785">
    <property type="entry name" value="Winged helix' DNA-binding domain"/>
    <property type="match status" value="1"/>
</dbReference>
<keyword evidence="2" id="KW-0805">Transcription regulation</keyword>
<dbReference type="AlphaFoldDB" id="A0A125IN49"/>
<dbReference type="Proteomes" id="UP000068603">
    <property type="component" value="Unassembled WGS sequence"/>
</dbReference>
<dbReference type="Pfam" id="PF03466">
    <property type="entry name" value="LysR_substrate"/>
    <property type="match status" value="1"/>
</dbReference>
<dbReference type="InterPro" id="IPR005119">
    <property type="entry name" value="LysR_subst-bd"/>
</dbReference>
<dbReference type="InterPro" id="IPR000847">
    <property type="entry name" value="LysR_HTH_N"/>
</dbReference>
<dbReference type="Gene3D" id="1.10.10.10">
    <property type="entry name" value="Winged helix-like DNA-binding domain superfamily/Winged helix DNA-binding domain"/>
    <property type="match status" value="1"/>
</dbReference>
<evidence type="ECO:0000256" key="4">
    <source>
        <dbReference type="ARBA" id="ARBA00023163"/>
    </source>
</evidence>
<keyword evidence="4" id="KW-0804">Transcription</keyword>
<dbReference type="InterPro" id="IPR036390">
    <property type="entry name" value="WH_DNA-bd_sf"/>
</dbReference>
<sequence length="314" mass="34171">MDTLRAMRIFVRVADANGFTEAARQLNVSVTSVSRIVAALETSLRARLLDRSTRRVQLTPAGERYIRHCKRILECVDAAEAEAAGGGMRPAGKLKIHASPELGQRYVMSLIARYRRRYPDVRVELALAHGMPDLFGEGASMALALRRQAPEPGLAARRLGQIFGIVCASREYIARHGAPQGPRDLADHVCLGLAVPGFRPDEWVLAGPDGKETTVPVRPEVRVNVAEALATAVREGMGIGVLPMGSAAAGLRNGDFVRIMPDYRAAGMSAYALYSPPRYRDDTVRTWVDFIEDAFPALLSADEATLRCPEHTAA</sequence>
<dbReference type="EMBL" id="LPHB01000022">
    <property type="protein sequence ID" value="KWA66283.1"/>
    <property type="molecule type" value="Genomic_DNA"/>
</dbReference>
<keyword evidence="3" id="KW-0238">DNA-binding</keyword>
<dbReference type="PROSITE" id="PS50931">
    <property type="entry name" value="HTH_LYSR"/>
    <property type="match status" value="1"/>
</dbReference>
<dbReference type="InterPro" id="IPR058163">
    <property type="entry name" value="LysR-type_TF_proteobact-type"/>
</dbReference>
<evidence type="ECO:0000256" key="2">
    <source>
        <dbReference type="ARBA" id="ARBA00023015"/>
    </source>
</evidence>